<comment type="caution">
    <text evidence="3">The sequence shown here is derived from an EMBL/GenBank/DDBJ whole genome shotgun (WGS) entry which is preliminary data.</text>
</comment>
<evidence type="ECO:0000313" key="3">
    <source>
        <dbReference type="EMBL" id="RZU98003.1"/>
    </source>
</evidence>
<reference evidence="3 4" key="1">
    <citation type="submission" date="2019-02" db="EMBL/GenBank/DDBJ databases">
        <title>Genomic Encyclopedia of Type Strains, Phase IV (KMG-IV): sequencing the most valuable type-strain genomes for metagenomic binning, comparative biology and taxonomic classification.</title>
        <authorList>
            <person name="Goeker M."/>
        </authorList>
    </citation>
    <scope>NUCLEOTIDE SEQUENCE [LARGE SCALE GENOMIC DNA]</scope>
    <source>
        <strain evidence="3 4">DSM 21056</strain>
    </source>
</reference>
<accession>A0A4Q8CYF2</accession>
<dbReference type="InterPro" id="IPR002541">
    <property type="entry name" value="Cyt_c_assembly"/>
</dbReference>
<dbReference type="GO" id="GO:0020037">
    <property type="term" value="F:heme binding"/>
    <property type="evidence" value="ECO:0007669"/>
    <property type="project" value="InterPro"/>
</dbReference>
<protein>
    <submittedName>
        <fullName evidence="3">ABC-type uncharacterized transport system permease subunit</fullName>
    </submittedName>
</protein>
<dbReference type="InterPro" id="IPR052372">
    <property type="entry name" value="YpjD/HemX"/>
</dbReference>
<evidence type="ECO:0000259" key="2">
    <source>
        <dbReference type="Pfam" id="PF01578"/>
    </source>
</evidence>
<evidence type="ECO:0000256" key="1">
    <source>
        <dbReference type="SAM" id="Phobius"/>
    </source>
</evidence>
<feature type="domain" description="Cytochrome c assembly protein" evidence="2">
    <location>
        <begin position="61"/>
        <end position="278"/>
    </location>
</feature>
<dbReference type="PANTHER" id="PTHR38034">
    <property type="entry name" value="INNER MEMBRANE PROTEIN YPJD"/>
    <property type="match status" value="1"/>
</dbReference>
<gene>
    <name evidence="3" type="ORF">EV698_0239</name>
</gene>
<feature type="transmembrane region" description="Helical" evidence="1">
    <location>
        <begin position="191"/>
        <end position="214"/>
    </location>
</feature>
<dbReference type="AlphaFoldDB" id="A0A4Q8CYF2"/>
<organism evidence="3 4">
    <name type="scientific">Spiribacter vilamensis</name>
    <dbReference type="NCBI Taxonomy" id="531306"/>
    <lineage>
        <taxon>Bacteria</taxon>
        <taxon>Pseudomonadati</taxon>
        <taxon>Pseudomonadota</taxon>
        <taxon>Gammaproteobacteria</taxon>
        <taxon>Chromatiales</taxon>
        <taxon>Ectothiorhodospiraceae</taxon>
        <taxon>Spiribacter</taxon>
    </lineage>
</organism>
<dbReference type="PANTHER" id="PTHR38034:SF1">
    <property type="entry name" value="INNER MEMBRANE PROTEIN YPJD"/>
    <property type="match status" value="1"/>
</dbReference>
<name>A0A4Q8CYF2_9GAMM</name>
<evidence type="ECO:0000313" key="4">
    <source>
        <dbReference type="Proteomes" id="UP000292298"/>
    </source>
</evidence>
<dbReference type="EMBL" id="SHLI01000001">
    <property type="protein sequence ID" value="RZU98003.1"/>
    <property type="molecule type" value="Genomic_DNA"/>
</dbReference>
<dbReference type="Proteomes" id="UP000292298">
    <property type="component" value="Unassembled WGS sequence"/>
</dbReference>
<proteinExistence type="predicted"/>
<sequence length="283" mass="30072">MIFRVVMAEIGAQMILSLTTWIAFAFYALAVAVLLAALRGRLAMQRAEPLALGLAAAAALIHGAHLWFALWTPAGIDLSLFNAVSLLGWLMALMLVVAAVRQPLHSLGLVVYPFAALALILAQALGVPTATTVPVGASVDIHVITSVVAYAILGLASAQALLLAWQEGALRRRRAGPILGFLPPLQGMEALLFQLVASGFVMLSVALISGWLFVDNLFAQDLVHKTVISMTGWLVFAGLLVGRSLAGWRGRTAIRWTLWGFALLAVAYFGSKIVLELILGKAA</sequence>
<keyword evidence="1" id="KW-0472">Membrane</keyword>
<feature type="transmembrane region" description="Helical" evidence="1">
    <location>
        <begin position="107"/>
        <end position="127"/>
    </location>
</feature>
<feature type="transmembrane region" description="Helical" evidence="1">
    <location>
        <begin position="12"/>
        <end position="38"/>
    </location>
</feature>
<feature type="transmembrane region" description="Helical" evidence="1">
    <location>
        <begin position="50"/>
        <end position="68"/>
    </location>
</feature>
<dbReference type="Pfam" id="PF01578">
    <property type="entry name" value="Cytochrom_C_asm"/>
    <property type="match status" value="1"/>
</dbReference>
<keyword evidence="1" id="KW-1133">Transmembrane helix</keyword>
<keyword evidence="4" id="KW-1185">Reference proteome</keyword>
<dbReference type="GO" id="GO:0017004">
    <property type="term" value="P:cytochrome complex assembly"/>
    <property type="evidence" value="ECO:0007669"/>
    <property type="project" value="InterPro"/>
</dbReference>
<feature type="transmembrane region" description="Helical" evidence="1">
    <location>
        <begin position="147"/>
        <end position="165"/>
    </location>
</feature>
<feature type="transmembrane region" description="Helical" evidence="1">
    <location>
        <begin position="258"/>
        <end position="279"/>
    </location>
</feature>
<keyword evidence="1" id="KW-0812">Transmembrane</keyword>
<feature type="transmembrane region" description="Helical" evidence="1">
    <location>
        <begin position="80"/>
        <end position="100"/>
    </location>
</feature>
<feature type="transmembrane region" description="Helical" evidence="1">
    <location>
        <begin position="226"/>
        <end position="246"/>
    </location>
</feature>
<dbReference type="GO" id="GO:0005886">
    <property type="term" value="C:plasma membrane"/>
    <property type="evidence" value="ECO:0007669"/>
    <property type="project" value="TreeGrafter"/>
</dbReference>